<dbReference type="Proteomes" id="UP000002439">
    <property type="component" value="Chromosome"/>
</dbReference>
<reference evidence="1 2" key="1">
    <citation type="journal article" date="2002" name="Proc. Natl. Acad. Sci. U.S.A.">
        <title>Genome sequence of the hyperthermophilic crenarchaeon Pyrobaculum aerophilum.</title>
        <authorList>
            <person name="Fitz-Gibbon S.T."/>
            <person name="Ladner H."/>
            <person name="Kim U.J."/>
            <person name="Stetter K.O."/>
            <person name="Simon M.I."/>
            <person name="Miller J.H."/>
        </authorList>
    </citation>
    <scope>NUCLEOTIDE SEQUENCE [LARGE SCALE GENOMIC DNA]</scope>
    <source>
        <strain evidence="2">ATCC 51768 / DSM 7523 / JCM 9630 / CIP 104966 / NBRC 100827 / IM2</strain>
    </source>
</reference>
<dbReference type="InParanoid" id="Q8ZVV0"/>
<proteinExistence type="predicted"/>
<dbReference type="KEGG" id="pai:PAE2111"/>
<evidence type="ECO:0000313" key="2">
    <source>
        <dbReference type="Proteomes" id="UP000002439"/>
    </source>
</evidence>
<dbReference type="AlphaFoldDB" id="Q8ZVV0"/>
<organism evidence="1 2">
    <name type="scientific">Pyrobaculum aerophilum (strain ATCC 51768 / DSM 7523 / JCM 9630 / CIP 104966 / NBRC 100827 / IM2)</name>
    <dbReference type="NCBI Taxonomy" id="178306"/>
    <lineage>
        <taxon>Archaea</taxon>
        <taxon>Thermoproteota</taxon>
        <taxon>Thermoprotei</taxon>
        <taxon>Thermoproteales</taxon>
        <taxon>Thermoproteaceae</taxon>
        <taxon>Pyrobaculum</taxon>
    </lineage>
</organism>
<accession>Q8ZVV0</accession>
<protein>
    <submittedName>
        <fullName evidence="1">PaREP2a</fullName>
    </submittedName>
</protein>
<dbReference type="EMBL" id="AE009441">
    <property type="protein sequence ID" value="AAL63954.1"/>
    <property type="molecule type" value="Genomic_DNA"/>
</dbReference>
<dbReference type="HOGENOM" id="CLU_3039200_0_0_2"/>
<dbReference type="PATRIC" id="fig|178306.9.peg.1559"/>
<name>Q8ZVV0_PYRAE</name>
<keyword evidence="2" id="KW-1185">Reference proteome</keyword>
<evidence type="ECO:0000313" key="1">
    <source>
        <dbReference type="EMBL" id="AAL63954.1"/>
    </source>
</evidence>
<sequence>MPKAFEQLRRFGVSQGCLAQGAFYVQDAVMAEWREKGLFPLCIALRFPQKYKGD</sequence>
<gene>
    <name evidence="1" type="ordered locus">PAE2111</name>
</gene>
<dbReference type="EnsemblBacteria" id="AAL63954">
    <property type="protein sequence ID" value="AAL63954"/>
    <property type="gene ID" value="PAE2111"/>
</dbReference>